<reference evidence="2 3" key="2">
    <citation type="submission" date="2018-10" db="EMBL/GenBank/DDBJ databases">
        <authorList>
            <consortium name="Pathogen Informatics"/>
        </authorList>
    </citation>
    <scope>NUCLEOTIDE SEQUENCE [LARGE SCALE GENOMIC DNA]</scope>
</reference>
<dbReference type="EMBL" id="UXUI01007396">
    <property type="protein sequence ID" value="VDD87377.1"/>
    <property type="molecule type" value="Genomic_DNA"/>
</dbReference>
<feature type="domain" description="Tuberin N-terminal" evidence="1">
    <location>
        <begin position="8"/>
        <end position="394"/>
    </location>
</feature>
<accession>A0A0N4UYY6</accession>
<reference evidence="4" key="1">
    <citation type="submission" date="2017-02" db="UniProtKB">
        <authorList>
            <consortium name="WormBaseParasite"/>
        </authorList>
    </citation>
    <scope>IDENTIFICATION</scope>
</reference>
<dbReference type="GO" id="GO:0033596">
    <property type="term" value="C:TSC1-TSC2 complex"/>
    <property type="evidence" value="ECO:0007669"/>
    <property type="project" value="TreeGrafter"/>
</dbReference>
<evidence type="ECO:0000313" key="2">
    <source>
        <dbReference type="EMBL" id="VDD87377.1"/>
    </source>
</evidence>
<dbReference type="PANTHER" id="PTHR10063">
    <property type="entry name" value="TUBERIN"/>
    <property type="match status" value="1"/>
</dbReference>
<dbReference type="GO" id="GO:0051898">
    <property type="term" value="P:negative regulation of phosphatidylinositol 3-kinase/protein kinase B signal transduction"/>
    <property type="evidence" value="ECO:0007669"/>
    <property type="project" value="TreeGrafter"/>
</dbReference>
<gene>
    <name evidence="2" type="ORF">EVEC_LOCUS2520</name>
</gene>
<evidence type="ECO:0000259" key="1">
    <source>
        <dbReference type="Pfam" id="PF11864"/>
    </source>
</evidence>
<protein>
    <submittedName>
        <fullName evidence="4">DUF3384 domain-containing protein</fullName>
    </submittedName>
</protein>
<dbReference type="PANTHER" id="PTHR10063:SF0">
    <property type="entry name" value="TUBERIN"/>
    <property type="match status" value="1"/>
</dbReference>
<dbReference type="GO" id="GO:0046627">
    <property type="term" value="P:negative regulation of insulin receptor signaling pathway"/>
    <property type="evidence" value="ECO:0007669"/>
    <property type="project" value="TreeGrafter"/>
</dbReference>
<keyword evidence="3" id="KW-1185">Reference proteome</keyword>
<dbReference type="GO" id="GO:0005096">
    <property type="term" value="F:GTPase activator activity"/>
    <property type="evidence" value="ECO:0007669"/>
    <property type="project" value="InterPro"/>
</dbReference>
<dbReference type="GO" id="GO:0032007">
    <property type="term" value="P:negative regulation of TOR signaling"/>
    <property type="evidence" value="ECO:0007669"/>
    <property type="project" value="TreeGrafter"/>
</dbReference>
<dbReference type="Proteomes" id="UP000274131">
    <property type="component" value="Unassembled WGS sequence"/>
</dbReference>
<organism evidence="4">
    <name type="scientific">Enterobius vermicularis</name>
    <name type="common">Human pinworm</name>
    <dbReference type="NCBI Taxonomy" id="51028"/>
    <lineage>
        <taxon>Eukaryota</taxon>
        <taxon>Metazoa</taxon>
        <taxon>Ecdysozoa</taxon>
        <taxon>Nematoda</taxon>
        <taxon>Chromadorea</taxon>
        <taxon>Rhabditida</taxon>
        <taxon>Spirurina</taxon>
        <taxon>Oxyuridomorpha</taxon>
        <taxon>Oxyuroidea</taxon>
        <taxon>Oxyuridae</taxon>
        <taxon>Enterobius</taxon>
    </lineage>
</organism>
<name>A0A0N4UYY6_ENTVE</name>
<dbReference type="WBParaSite" id="EVEC_0000281201-mRNA-1">
    <property type="protein sequence ID" value="EVEC_0000281201-mRNA-1"/>
    <property type="gene ID" value="EVEC_0000281201"/>
</dbReference>
<dbReference type="InterPro" id="IPR024584">
    <property type="entry name" value="Tuberin_N"/>
</dbReference>
<proteinExistence type="predicted"/>
<dbReference type="GO" id="GO:0030178">
    <property type="term" value="P:negative regulation of Wnt signaling pathway"/>
    <property type="evidence" value="ECO:0007669"/>
    <property type="project" value="TreeGrafter"/>
</dbReference>
<sequence>MGRQSSLRTRLGAIEQLRNLVRARRLQVSTLEAIFNETRDLLESGQEGEEPVLRMLISLTESQIEQIGLALRDTFFKEISRLGLTDLSLEWLIALTKNGEKVLGFEYKIASLLKKWIDIVLDRSVSDHPQATCILQFAQQLVRWNAGFLQEQSLDEITHKVCERLYFKTDHFTHECLLLLSTILKFGHIPDKKIITLVTTLCSLVNRSEAGKDAWLLMRDLLLSRSGHRTLVLLIKIIGNSRNYGDQEIVVGSVSIVTVALWGSQRVETLRCQPTAVLPAMTMGMESSPRVMKEIFISVKRLLTKYGRNLQQLSWHSVIQLLNRALVLCKQLPSDVSEETTFDLKQNLHQLINIIEDLHKEGEFAGSVEAMYALIESCADERRTESVLALIDYKAA</sequence>
<dbReference type="GO" id="GO:0051726">
    <property type="term" value="P:regulation of cell cycle"/>
    <property type="evidence" value="ECO:0007669"/>
    <property type="project" value="TreeGrafter"/>
</dbReference>
<dbReference type="STRING" id="51028.A0A0N4UYY6"/>
<dbReference type="InterPro" id="IPR027107">
    <property type="entry name" value="Tuberin/Ral-act_asu"/>
</dbReference>
<evidence type="ECO:0000313" key="4">
    <source>
        <dbReference type="WBParaSite" id="EVEC_0000281201-mRNA-1"/>
    </source>
</evidence>
<dbReference type="AlphaFoldDB" id="A0A0N4UYY6"/>
<dbReference type="GO" id="GO:0005634">
    <property type="term" value="C:nucleus"/>
    <property type="evidence" value="ECO:0007669"/>
    <property type="project" value="InterPro"/>
</dbReference>
<evidence type="ECO:0000313" key="3">
    <source>
        <dbReference type="Proteomes" id="UP000274131"/>
    </source>
</evidence>
<dbReference type="Pfam" id="PF11864">
    <property type="entry name" value="DUF3384"/>
    <property type="match status" value="1"/>
</dbReference>
<dbReference type="OrthoDB" id="5797019at2759"/>